<dbReference type="RefSeq" id="WP_094576455.1">
    <property type="nucleotide sequence ID" value="NZ_JBHEEL010000009.1"/>
</dbReference>
<dbReference type="Proteomes" id="UP000216345">
    <property type="component" value="Unassembled WGS sequence"/>
</dbReference>
<dbReference type="OrthoDB" id="7889159at2"/>
<dbReference type="AlphaFoldDB" id="A0A256FLA7"/>
<feature type="transmembrane region" description="Helical" evidence="1">
    <location>
        <begin position="39"/>
        <end position="60"/>
    </location>
</feature>
<keyword evidence="1" id="KW-1133">Transmembrane helix</keyword>
<gene>
    <name evidence="2" type="ORF">CEV32_4910</name>
</gene>
<keyword evidence="1" id="KW-0812">Transmembrane</keyword>
<organism evidence="2 3">
    <name type="scientific">Brucella rhizosphaerae</name>
    <dbReference type="NCBI Taxonomy" id="571254"/>
    <lineage>
        <taxon>Bacteria</taxon>
        <taxon>Pseudomonadati</taxon>
        <taxon>Pseudomonadota</taxon>
        <taxon>Alphaproteobacteria</taxon>
        <taxon>Hyphomicrobiales</taxon>
        <taxon>Brucellaceae</taxon>
        <taxon>Brucella/Ochrobactrum group</taxon>
        <taxon>Brucella</taxon>
    </lineage>
</organism>
<evidence type="ECO:0000256" key="1">
    <source>
        <dbReference type="SAM" id="Phobius"/>
    </source>
</evidence>
<accession>A0A256FLA7</accession>
<name>A0A256FLA7_9HYPH</name>
<dbReference type="EMBL" id="NNRK01000025">
    <property type="protein sequence ID" value="OYR15633.1"/>
    <property type="molecule type" value="Genomic_DNA"/>
</dbReference>
<proteinExistence type="predicted"/>
<comment type="caution">
    <text evidence="2">The sequence shown here is derived from an EMBL/GenBank/DDBJ whole genome shotgun (WGS) entry which is preliminary data.</text>
</comment>
<evidence type="ECO:0000313" key="2">
    <source>
        <dbReference type="EMBL" id="OYR15633.1"/>
    </source>
</evidence>
<protein>
    <submittedName>
        <fullName evidence="2">Putative membrane protein</fullName>
    </submittedName>
</protein>
<evidence type="ECO:0000313" key="3">
    <source>
        <dbReference type="Proteomes" id="UP000216345"/>
    </source>
</evidence>
<reference evidence="2 3" key="1">
    <citation type="submission" date="2017-07" db="EMBL/GenBank/DDBJ databases">
        <title>Phylogenetic study on the rhizospheric bacterium Ochrobactrum sp. A44.</title>
        <authorList>
            <person name="Krzyzanowska D.M."/>
            <person name="Ossowicki A."/>
            <person name="Rajewska M."/>
            <person name="Maciag T."/>
            <person name="Kaczynski Z."/>
            <person name="Czerwicka M."/>
            <person name="Jafra S."/>
        </authorList>
    </citation>
    <scope>NUCLEOTIDE SEQUENCE [LARGE SCALE GENOMIC DNA]</scope>
    <source>
        <strain evidence="2 3">PR17</strain>
    </source>
</reference>
<sequence>MSVRFQIAALLSLMVNAVIFGIGAITVLTIPSLNADAKFWLPVAVIASIVLSPGISWFLAPRLRNRYWQKRTASN</sequence>
<keyword evidence="1" id="KW-0472">Membrane</keyword>
<feature type="transmembrane region" description="Helical" evidence="1">
    <location>
        <begin position="7"/>
        <end position="33"/>
    </location>
</feature>
<keyword evidence="3" id="KW-1185">Reference proteome</keyword>